<feature type="chain" id="PRO_5045455414" evidence="1">
    <location>
        <begin position="27"/>
        <end position="457"/>
    </location>
</feature>
<gene>
    <name evidence="2" type="ORF">ABUW04_20710</name>
</gene>
<dbReference type="Proteomes" id="UP001592581">
    <property type="component" value="Unassembled WGS sequence"/>
</dbReference>
<evidence type="ECO:0000313" key="3">
    <source>
        <dbReference type="Proteomes" id="UP001592581"/>
    </source>
</evidence>
<name>A0ABV6XQY5_9ACTN</name>
<accession>A0ABV6XQY5</accession>
<reference evidence="2 3" key="1">
    <citation type="submission" date="2024-06" db="EMBL/GenBank/DDBJ databases">
        <authorList>
            <person name="Lee S.D."/>
        </authorList>
    </citation>
    <scope>NUCLEOTIDE SEQUENCE [LARGE SCALE GENOMIC DNA]</scope>
    <source>
        <strain evidence="2 3">N1-10</strain>
    </source>
</reference>
<proteinExistence type="predicted"/>
<dbReference type="SUPFAM" id="SSF53850">
    <property type="entry name" value="Periplasmic binding protein-like II"/>
    <property type="match status" value="1"/>
</dbReference>
<evidence type="ECO:0000256" key="1">
    <source>
        <dbReference type="SAM" id="SignalP"/>
    </source>
</evidence>
<keyword evidence="1" id="KW-0732">Signal</keyword>
<dbReference type="PROSITE" id="PS51257">
    <property type="entry name" value="PROKAR_LIPOPROTEIN"/>
    <property type="match status" value="1"/>
</dbReference>
<dbReference type="Gene3D" id="3.40.190.10">
    <property type="entry name" value="Periplasmic binding protein-like II"/>
    <property type="match status" value="2"/>
</dbReference>
<organism evidence="2 3">
    <name type="scientific">Streptacidiphilus jeojiensis</name>
    <dbReference type="NCBI Taxonomy" id="3229225"/>
    <lineage>
        <taxon>Bacteria</taxon>
        <taxon>Bacillati</taxon>
        <taxon>Actinomycetota</taxon>
        <taxon>Actinomycetes</taxon>
        <taxon>Kitasatosporales</taxon>
        <taxon>Streptomycetaceae</taxon>
        <taxon>Streptacidiphilus</taxon>
    </lineage>
</organism>
<dbReference type="InterPro" id="IPR006059">
    <property type="entry name" value="SBP"/>
</dbReference>
<sequence>MIRIGWKPTAVVLGSALLVTACSSSAPTTAPVPTASGGLVAAAKAAASTAAEGKHPGGTLDLMGELTGAQLKAYLATLKPFEDATGITVKYETTADLFAVLQTRISGGKPPDVVSDPSAGQLQTLAQQGKLTPIDSWLNMDQVKSQFPAGLLNLGTSGSHLYGLFYNTSVQNLVWYDPKTYTGPKPPTSWTQLQDWATQQAAAGHTPWCVGLESGSASGWPGAAWIEQFMLRQAGTAAYDAWWQGKLAWSSPQVKAAFQAFGQVATNPRMVVGAPTSVLTTSFSTSPNGLYSKPAKCALTVQADWLGNTLAQTVPGVTPVNDIDFFTFPAVGSGGTSDGGVIETSGEMLATFRDTPQTRAFMRYLATPQFAAMVASSGQWLAANKSVPSTSYSTVLEQKAAQAYDSAPDVRYTAQGSMPLAMETAFFSAVLDYVKTPAHLDSILAGLDRTAATAYAK</sequence>
<dbReference type="EMBL" id="JBEUKS010000007">
    <property type="protein sequence ID" value="MFC1440685.1"/>
    <property type="molecule type" value="Genomic_DNA"/>
</dbReference>
<evidence type="ECO:0000313" key="2">
    <source>
        <dbReference type="EMBL" id="MFC1440685.1"/>
    </source>
</evidence>
<comment type="caution">
    <text evidence="2">The sequence shown here is derived from an EMBL/GenBank/DDBJ whole genome shotgun (WGS) entry which is preliminary data.</text>
</comment>
<dbReference type="Pfam" id="PF01547">
    <property type="entry name" value="SBP_bac_1"/>
    <property type="match status" value="1"/>
</dbReference>
<protein>
    <submittedName>
        <fullName evidence="2">Extracellular solute-binding protein</fullName>
    </submittedName>
</protein>
<feature type="signal peptide" evidence="1">
    <location>
        <begin position="1"/>
        <end position="26"/>
    </location>
</feature>
<dbReference type="RefSeq" id="WP_380566152.1">
    <property type="nucleotide sequence ID" value="NZ_JBEUKS010000007.1"/>
</dbReference>
<keyword evidence="3" id="KW-1185">Reference proteome</keyword>